<dbReference type="PROSITE" id="PS50195">
    <property type="entry name" value="PX"/>
    <property type="match status" value="1"/>
</dbReference>
<dbReference type="EMBL" id="JBHFQA010000009">
    <property type="protein sequence ID" value="KAL2094039.1"/>
    <property type="molecule type" value="Genomic_DNA"/>
</dbReference>
<evidence type="ECO:0000256" key="4">
    <source>
        <dbReference type="ARBA" id="ARBA00022927"/>
    </source>
</evidence>
<dbReference type="PANTHER" id="PTHR15813:SF8">
    <property type="entry name" value="SORTING NEXIN-22"/>
    <property type="match status" value="1"/>
</dbReference>
<protein>
    <recommendedName>
        <fullName evidence="8">PX domain-containing protein</fullName>
    </recommendedName>
</protein>
<comment type="caution">
    <text evidence="9">The sequence shown here is derived from an EMBL/GenBank/DDBJ whole genome shotgun (WGS) entry which is preliminary data.</text>
</comment>
<gene>
    <name evidence="9" type="ORF">ACEWY4_011351</name>
</gene>
<keyword evidence="5" id="KW-0446">Lipid-binding</keyword>
<accession>A0ABD1K4J1</accession>
<dbReference type="AlphaFoldDB" id="A0ABD1K4J1"/>
<keyword evidence="7" id="KW-0968">Cytoplasmic vesicle</keyword>
<dbReference type="Pfam" id="PF00787">
    <property type="entry name" value="PX"/>
    <property type="match status" value="1"/>
</dbReference>
<feature type="domain" description="PX" evidence="8">
    <location>
        <begin position="10"/>
        <end position="123"/>
    </location>
</feature>
<evidence type="ECO:0000256" key="6">
    <source>
        <dbReference type="ARBA" id="ARBA00023136"/>
    </source>
</evidence>
<proteinExistence type="inferred from homology"/>
<dbReference type="InterPro" id="IPR001683">
    <property type="entry name" value="PX_dom"/>
</dbReference>
<keyword evidence="4" id="KW-0653">Protein transport</keyword>
<dbReference type="GO" id="GO:0015031">
    <property type="term" value="P:protein transport"/>
    <property type="evidence" value="ECO:0007669"/>
    <property type="project" value="UniProtKB-KW"/>
</dbReference>
<evidence type="ECO:0000313" key="10">
    <source>
        <dbReference type="Proteomes" id="UP001591681"/>
    </source>
</evidence>
<dbReference type="SUPFAM" id="SSF64268">
    <property type="entry name" value="PX domain"/>
    <property type="match status" value="1"/>
</dbReference>
<keyword evidence="6" id="KW-0472">Membrane</keyword>
<comment type="similarity">
    <text evidence="2">Belongs to the sorting nexin family.</text>
</comment>
<evidence type="ECO:0000313" key="9">
    <source>
        <dbReference type="EMBL" id="KAL2094039.1"/>
    </source>
</evidence>
<evidence type="ECO:0000256" key="7">
    <source>
        <dbReference type="ARBA" id="ARBA00023329"/>
    </source>
</evidence>
<evidence type="ECO:0000256" key="2">
    <source>
        <dbReference type="ARBA" id="ARBA00010883"/>
    </source>
</evidence>
<dbReference type="InterPro" id="IPR036871">
    <property type="entry name" value="PX_dom_sf"/>
</dbReference>
<comment type="subcellular location">
    <subcellularLocation>
        <location evidence="1">Cytoplasmic vesicle membrane</location>
        <topology evidence="1">Peripheral membrane protein</topology>
        <orientation evidence="1">Cytoplasmic side</orientation>
    </subcellularLocation>
</comment>
<evidence type="ECO:0000256" key="5">
    <source>
        <dbReference type="ARBA" id="ARBA00023121"/>
    </source>
</evidence>
<keyword evidence="3" id="KW-0813">Transport</keyword>
<keyword evidence="10" id="KW-1185">Reference proteome</keyword>
<evidence type="ECO:0000256" key="3">
    <source>
        <dbReference type="ARBA" id="ARBA00022448"/>
    </source>
</evidence>
<dbReference type="Gene3D" id="3.30.1520.10">
    <property type="entry name" value="Phox-like domain"/>
    <property type="match status" value="1"/>
</dbReference>
<reference evidence="9 10" key="1">
    <citation type="submission" date="2024-09" db="EMBL/GenBank/DDBJ databases">
        <title>A chromosome-level genome assembly of Gray's grenadier anchovy, Coilia grayii.</title>
        <authorList>
            <person name="Fu Z."/>
        </authorList>
    </citation>
    <scope>NUCLEOTIDE SEQUENCE [LARGE SCALE GENOMIC DNA]</scope>
    <source>
        <strain evidence="9">G4</strain>
        <tissue evidence="9">Muscle</tissue>
    </source>
</reference>
<evidence type="ECO:0000256" key="1">
    <source>
        <dbReference type="ARBA" id="ARBA00004180"/>
    </source>
</evidence>
<dbReference type="SMART" id="SM00312">
    <property type="entry name" value="PX"/>
    <property type="match status" value="1"/>
</dbReference>
<dbReference type="Proteomes" id="UP001591681">
    <property type="component" value="Unassembled WGS sequence"/>
</dbReference>
<evidence type="ECO:0000259" key="8">
    <source>
        <dbReference type="PROSITE" id="PS50195"/>
    </source>
</evidence>
<dbReference type="GO" id="GO:0030659">
    <property type="term" value="C:cytoplasmic vesicle membrane"/>
    <property type="evidence" value="ECO:0007669"/>
    <property type="project" value="UniProtKB-SubCell"/>
</dbReference>
<name>A0ABD1K4J1_9TELE</name>
<dbReference type="InterPro" id="IPR052467">
    <property type="entry name" value="Sorting_nexin_PX-domain"/>
</dbReference>
<dbReference type="GO" id="GO:0008289">
    <property type="term" value="F:lipid binding"/>
    <property type="evidence" value="ECO:0007669"/>
    <property type="project" value="UniProtKB-KW"/>
</dbReference>
<organism evidence="9 10">
    <name type="scientific">Coilia grayii</name>
    <name type="common">Gray's grenadier anchovy</name>
    <dbReference type="NCBI Taxonomy" id="363190"/>
    <lineage>
        <taxon>Eukaryota</taxon>
        <taxon>Metazoa</taxon>
        <taxon>Chordata</taxon>
        <taxon>Craniata</taxon>
        <taxon>Vertebrata</taxon>
        <taxon>Euteleostomi</taxon>
        <taxon>Actinopterygii</taxon>
        <taxon>Neopterygii</taxon>
        <taxon>Teleostei</taxon>
        <taxon>Clupei</taxon>
        <taxon>Clupeiformes</taxon>
        <taxon>Clupeoidei</taxon>
        <taxon>Engraulidae</taxon>
        <taxon>Coilinae</taxon>
        <taxon>Coilia</taxon>
    </lineage>
</organism>
<sequence>MLEFEYQCPIIEVSIPSLEREVDMSGKVRKLYRVEVFFNGRKHYVLRRHGDFQNLHRKLKKILMLPEFPSKRNPHLRTKPMDQRKQELELYIQEILQQNEAVPQDLLEFLQIRHFRSMSKADSTDCELIQQCVVAFSKDPFFLGTYSGLPDVVVNGVLEGLYPKDVRAIIQKDTKSACVM</sequence>
<dbReference type="PANTHER" id="PTHR15813">
    <property type="entry name" value="SORTING NEXIN-22 AND 24"/>
    <property type="match status" value="1"/>
</dbReference>